<dbReference type="OrthoDB" id="266138at2759"/>
<keyword evidence="1" id="KW-0433">Leucine-rich repeat</keyword>
<protein>
    <submittedName>
        <fullName evidence="3">DEHA2F24728p</fullName>
    </submittedName>
</protein>
<accession>Q6BK57</accession>
<dbReference type="eggNOG" id="KOG0531">
    <property type="taxonomic scope" value="Eukaryota"/>
</dbReference>
<evidence type="ECO:0000256" key="1">
    <source>
        <dbReference type="ARBA" id="ARBA00022614"/>
    </source>
</evidence>
<evidence type="ECO:0000313" key="4">
    <source>
        <dbReference type="Proteomes" id="UP000000599"/>
    </source>
</evidence>
<dbReference type="Pfam" id="PF13855">
    <property type="entry name" value="LRR_8"/>
    <property type="match status" value="1"/>
</dbReference>
<dbReference type="PANTHER" id="PTHR15454">
    <property type="entry name" value="NISCHARIN RELATED"/>
    <property type="match status" value="1"/>
</dbReference>
<dbReference type="AlphaFoldDB" id="Q6BK57"/>
<dbReference type="STRING" id="284592.Q6BK57"/>
<dbReference type="GeneID" id="2903929"/>
<dbReference type="GO" id="GO:0005737">
    <property type="term" value="C:cytoplasm"/>
    <property type="evidence" value="ECO:0007669"/>
    <property type="project" value="TreeGrafter"/>
</dbReference>
<dbReference type="KEGG" id="dha:DEHA2F24728g"/>
<dbReference type="Gene3D" id="3.80.10.10">
    <property type="entry name" value="Ribonuclease Inhibitor"/>
    <property type="match status" value="2"/>
</dbReference>
<keyword evidence="4" id="KW-1185">Reference proteome</keyword>
<sequence length="630" mass="71811">MEEASSTRIPPSYNASYNADKIPTVSEHIIDPDILPGEETKSSNLSNETIHSPVTSIHASPIKKIKLEEPVKNYATNSTQSPNRSIVKKNRLVIVYDKPRYTHMKMLLEGLQNIKNENIYIIELNSIDSLDSDTRFSSVSYDYLNICVEYNDEFENNMKKLIDFIEHDATRMQSMSEIAYHFHFDSHKKWEDYQEYERQEYSRFLAVLNKVAGDQVTQCSVINKYEINTIYLTERNDLAKLGQEIQEDIQNWKNLKVFDYGENCIRFFPGVKFPDSLEILNIGGGYSLETLAGFKMPPNLKVLVACNGSISSIDNVSFPSSLEKLQLVENKIYFLNYVEFPPRLETLDVSQNRIDSLRGVNFPRNLKYLSLSQNPIECIKGAKFPESLEYLDLSCIPNESMTGVKFPDSLHSLNIQQSMTNTRGLKLPAFLKEVNLGFNGVNSINPLKLPNSIESLYLGNNNIKTLNKVQFPMALKKLYLGNNLVTTLKNVQFPPGLELLDIEMDPDIDENDKRITTLKDVIFPPELKVLRLGYHSIKSVESIEFPYSLTSLSLAYNELKIIRNVKFGNNLRTLDLSGNQELTNIDHVLIPESVTDLRIPSSLVTNLPAYIVERANRKQLVISKSLPFST</sequence>
<dbReference type="Pfam" id="PF05725">
    <property type="entry name" value="FNIP"/>
    <property type="match status" value="1"/>
</dbReference>
<gene>
    <name evidence="3" type="ordered locus">DEHA2F24728g</name>
</gene>
<reference evidence="3 4" key="1">
    <citation type="journal article" date="2004" name="Nature">
        <title>Genome evolution in yeasts.</title>
        <authorList>
            <consortium name="Genolevures"/>
            <person name="Dujon B."/>
            <person name="Sherman D."/>
            <person name="Fischer G."/>
            <person name="Durrens P."/>
            <person name="Casaregola S."/>
            <person name="Lafontaine I."/>
            <person name="de Montigny J."/>
            <person name="Marck C."/>
            <person name="Neuveglise C."/>
            <person name="Talla E."/>
            <person name="Goffard N."/>
            <person name="Frangeul L."/>
            <person name="Aigle M."/>
            <person name="Anthouard V."/>
            <person name="Babour A."/>
            <person name="Barbe V."/>
            <person name="Barnay S."/>
            <person name="Blanchin S."/>
            <person name="Beckerich J.M."/>
            <person name="Beyne E."/>
            <person name="Bleykasten C."/>
            <person name="Boisrame A."/>
            <person name="Boyer J."/>
            <person name="Cattolico L."/>
            <person name="Confanioleri F."/>
            <person name="de Daruvar A."/>
            <person name="Despons L."/>
            <person name="Fabre E."/>
            <person name="Fairhead C."/>
            <person name="Ferry-Dumazet H."/>
            <person name="Groppi A."/>
            <person name="Hantraye F."/>
            <person name="Hennequin C."/>
            <person name="Jauniaux N."/>
            <person name="Joyet P."/>
            <person name="Kachouri R."/>
            <person name="Kerrest A."/>
            <person name="Koszul R."/>
            <person name="Lemaire M."/>
            <person name="Lesur I."/>
            <person name="Ma L."/>
            <person name="Muller H."/>
            <person name="Nicaud J.M."/>
            <person name="Nikolski M."/>
            <person name="Oztas S."/>
            <person name="Ozier-Kalogeropoulos O."/>
            <person name="Pellenz S."/>
            <person name="Potier S."/>
            <person name="Richard G.F."/>
            <person name="Straub M.L."/>
            <person name="Suleau A."/>
            <person name="Swennene D."/>
            <person name="Tekaia F."/>
            <person name="Wesolowski-Louvel M."/>
            <person name="Westhof E."/>
            <person name="Wirth B."/>
            <person name="Zeniou-Meyer M."/>
            <person name="Zivanovic I."/>
            <person name="Bolotin-Fukuhara M."/>
            <person name="Thierry A."/>
            <person name="Bouchier C."/>
            <person name="Caudron B."/>
            <person name="Scarpelli C."/>
            <person name="Gaillardin C."/>
            <person name="Weissenbach J."/>
            <person name="Wincker P."/>
            <person name="Souciet J.L."/>
        </authorList>
    </citation>
    <scope>NUCLEOTIDE SEQUENCE [LARGE SCALE GENOMIC DNA]</scope>
    <source>
        <strain evidence="4">ATCC 36239 / CBS 767 / BCRC 21394 / JCM 1990 / NBRC 0083 / IGC 2968</strain>
    </source>
</reference>
<evidence type="ECO:0000256" key="2">
    <source>
        <dbReference type="ARBA" id="ARBA00022737"/>
    </source>
</evidence>
<dbReference type="InterPro" id="IPR008615">
    <property type="entry name" value="FNIP"/>
</dbReference>
<dbReference type="InterPro" id="IPR032675">
    <property type="entry name" value="LRR_dom_sf"/>
</dbReference>
<dbReference type="RefSeq" id="XP_461414.2">
    <property type="nucleotide sequence ID" value="XM_461414.1"/>
</dbReference>
<dbReference type="PANTHER" id="PTHR15454:SF56">
    <property type="entry name" value="PROTEIN PHOSPHATASE 1 REGULATORY SUBUNIT 7-RELATED"/>
    <property type="match status" value="1"/>
</dbReference>
<name>Q6BK57_DEBHA</name>
<dbReference type="HOGENOM" id="CLU_020128_0_0_1"/>
<proteinExistence type="predicted"/>
<dbReference type="SMART" id="SM00365">
    <property type="entry name" value="LRR_SD22"/>
    <property type="match status" value="5"/>
</dbReference>
<dbReference type="EMBL" id="CR382138">
    <property type="protein sequence ID" value="CAG89827.2"/>
    <property type="molecule type" value="Genomic_DNA"/>
</dbReference>
<keyword evidence="2" id="KW-0677">Repeat</keyword>
<organism evidence="3 4">
    <name type="scientific">Debaryomyces hansenii (strain ATCC 36239 / CBS 767 / BCRC 21394 / JCM 1990 / NBRC 0083 / IGC 2968)</name>
    <name type="common">Yeast</name>
    <name type="synonym">Torulaspora hansenii</name>
    <dbReference type="NCBI Taxonomy" id="284592"/>
    <lineage>
        <taxon>Eukaryota</taxon>
        <taxon>Fungi</taxon>
        <taxon>Dikarya</taxon>
        <taxon>Ascomycota</taxon>
        <taxon>Saccharomycotina</taxon>
        <taxon>Pichiomycetes</taxon>
        <taxon>Debaryomycetaceae</taxon>
        <taxon>Debaryomyces</taxon>
    </lineage>
</organism>
<dbReference type="Proteomes" id="UP000000599">
    <property type="component" value="Chromosome F"/>
</dbReference>
<dbReference type="SUPFAM" id="SSF52058">
    <property type="entry name" value="L domain-like"/>
    <property type="match status" value="1"/>
</dbReference>
<dbReference type="PROSITE" id="PS51450">
    <property type="entry name" value="LRR"/>
    <property type="match status" value="2"/>
</dbReference>
<dbReference type="SUPFAM" id="SSF52075">
    <property type="entry name" value="Outer arm dynein light chain 1"/>
    <property type="match status" value="1"/>
</dbReference>
<dbReference type="OMA" id="DMDTVYI"/>
<dbReference type="InterPro" id="IPR001611">
    <property type="entry name" value="Leu-rich_rpt"/>
</dbReference>
<dbReference type="InParanoid" id="Q6BK57"/>
<evidence type="ECO:0000313" key="3">
    <source>
        <dbReference type="EMBL" id="CAG89827.2"/>
    </source>
</evidence>